<proteinExistence type="predicted"/>
<dbReference type="Proteomes" id="UP000494222">
    <property type="component" value="Unassembled WGS sequence"/>
</dbReference>
<reference evidence="3 5" key="2">
    <citation type="submission" date="2019-09" db="EMBL/GenBank/DDBJ databases">
        <authorList>
            <person name="Depoorter E."/>
        </authorList>
    </citation>
    <scope>NUCLEOTIDE SEQUENCE [LARGE SCALE GENOMIC DNA]</scope>
    <source>
        <strain evidence="3">LMG 24064</strain>
    </source>
</reference>
<dbReference type="OrthoDB" id="9035362at2"/>
<dbReference type="EMBL" id="VZOJ01000001">
    <property type="protein sequence ID" value="KAB0644935.1"/>
    <property type="molecule type" value="Genomic_DNA"/>
</dbReference>
<dbReference type="GeneID" id="99791867"/>
<keyword evidence="1" id="KW-0812">Transmembrane</keyword>
<evidence type="ECO:0000256" key="1">
    <source>
        <dbReference type="SAM" id="Phobius"/>
    </source>
</evidence>
<evidence type="ECO:0000313" key="2">
    <source>
        <dbReference type="EMBL" id="KAB0644935.1"/>
    </source>
</evidence>
<organism evidence="2 4">
    <name type="scientific">Burkholderia latens</name>
    <dbReference type="NCBI Taxonomy" id="488446"/>
    <lineage>
        <taxon>Bacteria</taxon>
        <taxon>Pseudomonadati</taxon>
        <taxon>Pseudomonadota</taxon>
        <taxon>Betaproteobacteria</taxon>
        <taxon>Burkholderiales</taxon>
        <taxon>Burkholderiaceae</taxon>
        <taxon>Burkholderia</taxon>
        <taxon>Burkholderia cepacia complex</taxon>
    </lineage>
</organism>
<keyword evidence="1" id="KW-0472">Membrane</keyword>
<evidence type="ECO:0000313" key="3">
    <source>
        <dbReference type="EMBL" id="VWB96263.1"/>
    </source>
</evidence>
<feature type="transmembrane region" description="Helical" evidence="1">
    <location>
        <begin position="51"/>
        <end position="70"/>
    </location>
</feature>
<dbReference type="Proteomes" id="UP000430232">
    <property type="component" value="Unassembled WGS sequence"/>
</dbReference>
<protein>
    <submittedName>
        <fullName evidence="2">Histidine kinase</fullName>
    </submittedName>
</protein>
<dbReference type="AlphaFoldDB" id="A0A6H9TAX2"/>
<name>A0A6H9TAX2_9BURK</name>
<dbReference type="RefSeq" id="WP_151062457.1">
    <property type="nucleotide sequence ID" value="NZ_CABVPL010000040.1"/>
</dbReference>
<reference evidence="2 4" key="1">
    <citation type="submission" date="2019-09" db="EMBL/GenBank/DDBJ databases">
        <title>Draft genome sequences of 48 bacterial type strains from the CCUG.</title>
        <authorList>
            <person name="Tunovic T."/>
            <person name="Pineiro-Iglesias B."/>
            <person name="Unosson C."/>
            <person name="Inganas E."/>
            <person name="Ohlen M."/>
            <person name="Cardew S."/>
            <person name="Jensie-Markopoulos S."/>
            <person name="Salva-Serra F."/>
            <person name="Jaen-Luchoro D."/>
            <person name="Karlsson R."/>
            <person name="Svensson-Stadler L."/>
            <person name="Chun J."/>
            <person name="Moore E."/>
        </authorList>
    </citation>
    <scope>NUCLEOTIDE SEQUENCE [LARGE SCALE GENOMIC DNA]</scope>
    <source>
        <strain evidence="2 4">CCUG 54555</strain>
    </source>
</reference>
<evidence type="ECO:0000313" key="5">
    <source>
        <dbReference type="Proteomes" id="UP000494222"/>
    </source>
</evidence>
<gene>
    <name evidence="3" type="ORF">BLA24064_04582</name>
    <name evidence="2" type="ORF">F7R21_01115</name>
</gene>
<dbReference type="GO" id="GO:0016301">
    <property type="term" value="F:kinase activity"/>
    <property type="evidence" value="ECO:0007669"/>
    <property type="project" value="UniProtKB-KW"/>
</dbReference>
<sequence>MNRPATPGRHIGRAIALLALVAVLAGGIGVSIVDALRRPDELPRDALPHDAFTYPVLAALLLIGLLAAAVDLCRLIRRTLGALDSGAHTAERIGAGDLTVHALSRDGCPHATSKFIEEFNAMTVRLEHATAFEATPSPDNAHRVARAPLVDLEVRLDEIRMRAAATGDASDARLLHCIDDLFRLVDDLQAIERHDTPMLEHRRQVRR</sequence>
<accession>A0A6H9TAX2</accession>
<keyword evidence="1" id="KW-1133">Transmembrane helix</keyword>
<keyword evidence="2" id="KW-0808">Transferase</keyword>
<evidence type="ECO:0000313" key="4">
    <source>
        <dbReference type="Proteomes" id="UP000430232"/>
    </source>
</evidence>
<dbReference type="EMBL" id="CABVPL010000040">
    <property type="protein sequence ID" value="VWB96263.1"/>
    <property type="molecule type" value="Genomic_DNA"/>
</dbReference>
<keyword evidence="2" id="KW-0418">Kinase</keyword>
<keyword evidence="4" id="KW-1185">Reference proteome</keyword>